<accession>X1C770</accession>
<reference evidence="1" key="1">
    <citation type="journal article" date="2014" name="Front. Microbiol.">
        <title>High frequency of phylogenetically diverse reductive dehalogenase-homologous genes in deep subseafloor sedimentary metagenomes.</title>
        <authorList>
            <person name="Kawai M."/>
            <person name="Futagami T."/>
            <person name="Toyoda A."/>
            <person name="Takaki Y."/>
            <person name="Nishi S."/>
            <person name="Hori S."/>
            <person name="Arai W."/>
            <person name="Tsubouchi T."/>
            <person name="Morono Y."/>
            <person name="Uchiyama I."/>
            <person name="Ito T."/>
            <person name="Fujiyama A."/>
            <person name="Inagaki F."/>
            <person name="Takami H."/>
        </authorList>
    </citation>
    <scope>NUCLEOTIDE SEQUENCE</scope>
    <source>
        <strain evidence="1">Expedition CK06-06</strain>
    </source>
</reference>
<dbReference type="AlphaFoldDB" id="X1C770"/>
<gene>
    <name evidence="1" type="ORF">S01H4_37980</name>
</gene>
<name>X1C770_9ZZZZ</name>
<organism evidence="1">
    <name type="scientific">marine sediment metagenome</name>
    <dbReference type="NCBI Taxonomy" id="412755"/>
    <lineage>
        <taxon>unclassified sequences</taxon>
        <taxon>metagenomes</taxon>
        <taxon>ecological metagenomes</taxon>
    </lineage>
</organism>
<proteinExistence type="predicted"/>
<feature type="non-terminal residue" evidence="1">
    <location>
        <position position="292"/>
    </location>
</feature>
<protein>
    <submittedName>
        <fullName evidence="1">Uncharacterized protein</fullName>
    </submittedName>
</protein>
<comment type="caution">
    <text evidence="1">The sequence shown here is derived from an EMBL/GenBank/DDBJ whole genome shotgun (WGS) entry which is preliminary data.</text>
</comment>
<evidence type="ECO:0000313" key="1">
    <source>
        <dbReference type="EMBL" id="GAH03906.1"/>
    </source>
</evidence>
<sequence>IGASVSSQSVQDFNDPIIFNDVSKFLWLYGNSFTVSNNGESIASIDGKTVAAIYDGSSYGKGQFLAFGDLHWIFDEYKSSSYSQDHINLLKNILDFLLPLNDASISINIGVEYTSNPQIDLSIYLKNQTTESPITSTDYVSLKTIIENESYTKSIGLNMTYNSSGIYLNNTYNLPAPNYNPYSVIVNLTIGSITYSRSTEILYFDNSKVPIISSLSASNTSITRAISESNTLNAELDKSTYGNFSGFLSIYSYSFFNSKKSVNKTLTFNHSASNNYKNNFYPETSDPSGYAI</sequence>
<dbReference type="EMBL" id="BART01020443">
    <property type="protein sequence ID" value="GAH03906.1"/>
    <property type="molecule type" value="Genomic_DNA"/>
</dbReference>
<feature type="non-terminal residue" evidence="1">
    <location>
        <position position="1"/>
    </location>
</feature>